<dbReference type="RefSeq" id="XP_025375356.1">
    <property type="nucleotide sequence ID" value="XM_025522302.1"/>
</dbReference>
<feature type="transmembrane region" description="Helical" evidence="2">
    <location>
        <begin position="259"/>
        <end position="283"/>
    </location>
</feature>
<organism evidence="3 4">
    <name type="scientific">Acaromyces ingoldii</name>
    <dbReference type="NCBI Taxonomy" id="215250"/>
    <lineage>
        <taxon>Eukaryota</taxon>
        <taxon>Fungi</taxon>
        <taxon>Dikarya</taxon>
        <taxon>Basidiomycota</taxon>
        <taxon>Ustilaginomycotina</taxon>
        <taxon>Exobasidiomycetes</taxon>
        <taxon>Exobasidiales</taxon>
        <taxon>Cryptobasidiaceae</taxon>
        <taxon>Acaromyces</taxon>
    </lineage>
</organism>
<protein>
    <submittedName>
        <fullName evidence="3">Uncharacterized protein</fullName>
    </submittedName>
</protein>
<evidence type="ECO:0000313" key="3">
    <source>
        <dbReference type="EMBL" id="PWN88158.1"/>
    </source>
</evidence>
<keyword evidence="4" id="KW-1185">Reference proteome</keyword>
<accession>A0A316YHQ7</accession>
<name>A0A316YHQ7_9BASI</name>
<dbReference type="AlphaFoldDB" id="A0A316YHQ7"/>
<gene>
    <name evidence="3" type="ORF">FA10DRAFT_268374</name>
</gene>
<dbReference type="GeneID" id="37044218"/>
<keyword evidence="2" id="KW-0812">Transmembrane</keyword>
<dbReference type="InParanoid" id="A0A316YHQ7"/>
<feature type="compositionally biased region" description="Low complexity" evidence="1">
    <location>
        <begin position="51"/>
        <end position="67"/>
    </location>
</feature>
<feature type="compositionally biased region" description="Acidic residues" evidence="1">
    <location>
        <begin position="224"/>
        <end position="236"/>
    </location>
</feature>
<evidence type="ECO:0000256" key="1">
    <source>
        <dbReference type="SAM" id="MobiDB-lite"/>
    </source>
</evidence>
<proteinExistence type="predicted"/>
<feature type="region of interest" description="Disordered" evidence="1">
    <location>
        <begin position="1"/>
        <end position="119"/>
    </location>
</feature>
<dbReference type="Proteomes" id="UP000245768">
    <property type="component" value="Unassembled WGS sequence"/>
</dbReference>
<dbReference type="OrthoDB" id="3366645at2759"/>
<keyword evidence="2" id="KW-0472">Membrane</keyword>
<feature type="region of interest" description="Disordered" evidence="1">
    <location>
        <begin position="195"/>
        <end position="236"/>
    </location>
</feature>
<feature type="compositionally biased region" description="Polar residues" evidence="1">
    <location>
        <begin position="138"/>
        <end position="156"/>
    </location>
</feature>
<sequence>MTADSKLARQDPSSVESAVTAVPPSPRRFDLSSPPSGQSERGPSHGRRPSRSTMSPSTPSTSSPGRTLTHTPRRSVAHNPELLGLGLGNEPRKRDGTRARSGSNSTAATTDLFNYEAESEADCYELHRVDLDDMRNSMELQQQHAGTPRASSSALNKQVEQQEDDEEDERHLPSFGHDALPSIASVNSAKPEALRLDDEPFSGGSLPHAYQEDDDVGNGYGAPEYDDDDDFDDDDLERGLATNQKRLLHFESITPREKAWMWTSVGLVTVLTVVSIAISVDWIDWPGDGLGKY</sequence>
<feature type="compositionally biased region" description="Polar residues" evidence="1">
    <location>
        <begin position="100"/>
        <end position="112"/>
    </location>
</feature>
<reference evidence="3" key="1">
    <citation type="journal article" date="2018" name="Mol. Biol. Evol.">
        <title>Broad Genomic Sampling Reveals a Smut Pathogenic Ancestry of the Fungal Clade Ustilaginomycotina.</title>
        <authorList>
            <person name="Kijpornyongpan T."/>
            <person name="Mondo S.J."/>
            <person name="Barry K."/>
            <person name="Sandor L."/>
            <person name="Lee J."/>
            <person name="Lipzen A."/>
            <person name="Pangilinan J."/>
            <person name="LaButti K."/>
            <person name="Hainaut M."/>
            <person name="Henrissat B."/>
            <person name="Grigoriev I.V."/>
            <person name="Spatafora J.W."/>
            <person name="Aime M.C."/>
        </authorList>
    </citation>
    <scope>NUCLEOTIDE SEQUENCE [LARGE SCALE GENOMIC DNA]</scope>
    <source>
        <strain evidence="3">MCA 4198</strain>
    </source>
</reference>
<dbReference type="EMBL" id="KZ819638">
    <property type="protein sequence ID" value="PWN88158.1"/>
    <property type="molecule type" value="Genomic_DNA"/>
</dbReference>
<keyword evidence="2" id="KW-1133">Transmembrane helix</keyword>
<evidence type="ECO:0000313" key="4">
    <source>
        <dbReference type="Proteomes" id="UP000245768"/>
    </source>
</evidence>
<feature type="region of interest" description="Disordered" evidence="1">
    <location>
        <begin position="135"/>
        <end position="182"/>
    </location>
</feature>
<evidence type="ECO:0000256" key="2">
    <source>
        <dbReference type="SAM" id="Phobius"/>
    </source>
</evidence>